<gene>
    <name evidence="2" type="ORF">NIDE2617</name>
</gene>
<feature type="domain" description="HNH nuclease" evidence="1">
    <location>
        <begin position="216"/>
        <end position="279"/>
    </location>
</feature>
<accession>D8PGD6</accession>
<dbReference type="GO" id="GO:0008270">
    <property type="term" value="F:zinc ion binding"/>
    <property type="evidence" value="ECO:0007669"/>
    <property type="project" value="InterPro"/>
</dbReference>
<evidence type="ECO:0000313" key="3">
    <source>
        <dbReference type="Proteomes" id="UP000001660"/>
    </source>
</evidence>
<dbReference type="Gene3D" id="1.10.30.50">
    <property type="match status" value="1"/>
</dbReference>
<dbReference type="SMART" id="SM00507">
    <property type="entry name" value="HNHc"/>
    <property type="match status" value="1"/>
</dbReference>
<dbReference type="InterPro" id="IPR003615">
    <property type="entry name" value="HNH_nuc"/>
</dbReference>
<dbReference type="KEGG" id="nde:NIDE2617"/>
<dbReference type="HOGENOM" id="CLU_923419_0_0_0"/>
<dbReference type="AlphaFoldDB" id="D8PGD6"/>
<dbReference type="eggNOG" id="COG3183">
    <property type="taxonomic scope" value="Bacteria"/>
</dbReference>
<dbReference type="STRING" id="330214.NIDE2617"/>
<dbReference type="GO" id="GO:0004519">
    <property type="term" value="F:endonuclease activity"/>
    <property type="evidence" value="ECO:0007669"/>
    <property type="project" value="InterPro"/>
</dbReference>
<proteinExistence type="predicted"/>
<dbReference type="Pfam" id="PF01844">
    <property type="entry name" value="HNH"/>
    <property type="match status" value="1"/>
</dbReference>
<protein>
    <recommendedName>
        <fullName evidence="1">HNH nuclease domain-containing protein</fullName>
    </recommendedName>
</protein>
<evidence type="ECO:0000313" key="2">
    <source>
        <dbReference type="EMBL" id="CBK42323.1"/>
    </source>
</evidence>
<keyword evidence="3" id="KW-1185">Reference proteome</keyword>
<evidence type="ECO:0000259" key="1">
    <source>
        <dbReference type="SMART" id="SM00507"/>
    </source>
</evidence>
<sequence>MSDVEDKEKLTIVAQDILRPLPVKLRGLANVRTEVKLKESYTKGWRVELGALKHRNVRLEVWFCQYPKEGQRFFWYGFYAAQAENLRAFIDCLPETLRPVKQFSDLDLRLANGSRQDYVMKRSLQKEYFNHPIYEEYRESGQRYSYFGHFDSSLSENSNALAAIVGRALSFFEEVLASLRTTPAAVDLGAPDESDVYTGIERRVVKLHLSRERSRDLAERCKRRDNYRCRVCEMTFREVYGDIGRTFAEAHHVIPLSRLSSTVESSIEDLITVCSNCHQMLHRLDGEAGDVPKLRRMIHRP</sequence>
<dbReference type="GO" id="GO:0003676">
    <property type="term" value="F:nucleic acid binding"/>
    <property type="evidence" value="ECO:0007669"/>
    <property type="project" value="InterPro"/>
</dbReference>
<dbReference type="OrthoDB" id="9788621at2"/>
<organism evidence="2 3">
    <name type="scientific">Nitrospira defluvii</name>
    <dbReference type="NCBI Taxonomy" id="330214"/>
    <lineage>
        <taxon>Bacteria</taxon>
        <taxon>Pseudomonadati</taxon>
        <taxon>Nitrospirota</taxon>
        <taxon>Nitrospiria</taxon>
        <taxon>Nitrospirales</taxon>
        <taxon>Nitrospiraceae</taxon>
        <taxon>Nitrospira</taxon>
    </lineage>
</organism>
<dbReference type="CDD" id="cd00085">
    <property type="entry name" value="HNHc"/>
    <property type="match status" value="1"/>
</dbReference>
<dbReference type="Proteomes" id="UP000001660">
    <property type="component" value="Chromosome"/>
</dbReference>
<dbReference type="EMBL" id="FP929003">
    <property type="protein sequence ID" value="CBK42323.1"/>
    <property type="molecule type" value="Genomic_DNA"/>
</dbReference>
<reference evidence="2 3" key="1">
    <citation type="journal article" date="2010" name="Proc. Natl. Acad. Sci. U.S.A.">
        <title>A Nitrospira metagenome illuminates the physiology and evolution of globally important nitrite-oxidizing bacteria.</title>
        <authorList>
            <person name="Lucker S."/>
            <person name="Wagner M."/>
            <person name="Maixner F."/>
            <person name="Pelletier E."/>
            <person name="Koch H."/>
            <person name="Vacherie B."/>
            <person name="Rattei T."/>
            <person name="Sinninghe Damste J."/>
            <person name="Spieck E."/>
            <person name="Le Paslier D."/>
            <person name="Daims H."/>
        </authorList>
    </citation>
    <scope>NUCLEOTIDE SEQUENCE [LARGE SCALE GENOMIC DNA]</scope>
</reference>
<dbReference type="InterPro" id="IPR002711">
    <property type="entry name" value="HNH"/>
</dbReference>
<name>D8PGD6_9BACT</name>